<gene>
    <name evidence="1" type="ORF">PFISCL1PPCAC_234</name>
</gene>
<feature type="non-terminal residue" evidence="1">
    <location>
        <position position="1"/>
    </location>
</feature>
<comment type="caution">
    <text evidence="1">The sequence shown here is derived from an EMBL/GenBank/DDBJ whole genome shotgun (WGS) entry which is preliminary data.</text>
</comment>
<keyword evidence="2" id="KW-1185">Reference proteome</keyword>
<accession>A0AAV5URT0</accession>
<dbReference type="EMBL" id="BTSY01000001">
    <property type="protein sequence ID" value="GMT08937.1"/>
    <property type="molecule type" value="Genomic_DNA"/>
</dbReference>
<proteinExistence type="predicted"/>
<dbReference type="AlphaFoldDB" id="A0AAV5URT0"/>
<reference evidence="1" key="1">
    <citation type="submission" date="2023-10" db="EMBL/GenBank/DDBJ databases">
        <title>Genome assembly of Pristionchus species.</title>
        <authorList>
            <person name="Yoshida K."/>
            <person name="Sommer R.J."/>
        </authorList>
    </citation>
    <scope>NUCLEOTIDE SEQUENCE</scope>
    <source>
        <strain evidence="1">RS5133</strain>
    </source>
</reference>
<name>A0AAV5URT0_9BILA</name>
<evidence type="ECO:0000313" key="1">
    <source>
        <dbReference type="EMBL" id="GMT08937.1"/>
    </source>
</evidence>
<evidence type="ECO:0000313" key="2">
    <source>
        <dbReference type="Proteomes" id="UP001432322"/>
    </source>
</evidence>
<organism evidence="1 2">
    <name type="scientific">Pristionchus fissidentatus</name>
    <dbReference type="NCBI Taxonomy" id="1538716"/>
    <lineage>
        <taxon>Eukaryota</taxon>
        <taxon>Metazoa</taxon>
        <taxon>Ecdysozoa</taxon>
        <taxon>Nematoda</taxon>
        <taxon>Chromadorea</taxon>
        <taxon>Rhabditida</taxon>
        <taxon>Rhabditina</taxon>
        <taxon>Diplogasteromorpha</taxon>
        <taxon>Diplogasteroidea</taxon>
        <taxon>Neodiplogasteridae</taxon>
        <taxon>Pristionchus</taxon>
    </lineage>
</organism>
<dbReference type="Proteomes" id="UP001432322">
    <property type="component" value="Unassembled WGS sequence"/>
</dbReference>
<protein>
    <submittedName>
        <fullName evidence="1">Uncharacterized protein</fullName>
    </submittedName>
</protein>
<feature type="non-terminal residue" evidence="1">
    <location>
        <position position="73"/>
    </location>
</feature>
<sequence>LLNIQELKIVLVHKPSSADWELITEQITKRIKPRDISISLRKWTFPTDFLVRVAEVVWKMTLEELNLKNIDLS</sequence>